<dbReference type="AlphaFoldDB" id="A0A085LV66"/>
<keyword evidence="4" id="KW-1185">Reference proteome</keyword>
<accession>A0A085LV66</accession>
<name>A0A085LV66_9BILA</name>
<gene>
    <name evidence="2" type="ORF">M513_10225</name>
    <name evidence="3" type="ORF">M514_10225</name>
</gene>
<evidence type="ECO:0000256" key="1">
    <source>
        <dbReference type="SAM" id="MobiDB-lite"/>
    </source>
</evidence>
<feature type="compositionally biased region" description="Polar residues" evidence="1">
    <location>
        <begin position="92"/>
        <end position="101"/>
    </location>
</feature>
<dbReference type="EMBL" id="KL367526">
    <property type="protein sequence ID" value="KFD66241.1"/>
    <property type="molecule type" value="Genomic_DNA"/>
</dbReference>
<reference evidence="2 4" key="1">
    <citation type="journal article" date="2014" name="Nat. Genet.">
        <title>Genome and transcriptome of the porcine whipworm Trichuris suis.</title>
        <authorList>
            <person name="Jex A.R."/>
            <person name="Nejsum P."/>
            <person name="Schwarz E.M."/>
            <person name="Hu L."/>
            <person name="Young N.D."/>
            <person name="Hall R.S."/>
            <person name="Korhonen P.K."/>
            <person name="Liao S."/>
            <person name="Thamsborg S."/>
            <person name="Xia J."/>
            <person name="Xu P."/>
            <person name="Wang S."/>
            <person name="Scheerlinck J.P."/>
            <person name="Hofmann A."/>
            <person name="Sternberg P.W."/>
            <person name="Wang J."/>
            <person name="Gasser R.B."/>
        </authorList>
    </citation>
    <scope>NUCLEOTIDE SEQUENCE [LARGE SCALE GENOMIC DNA]</scope>
    <source>
        <strain evidence="3">DCEP-RM93F</strain>
        <strain evidence="2">DCEP-RM93M</strain>
    </source>
</reference>
<proteinExistence type="predicted"/>
<evidence type="ECO:0000313" key="4">
    <source>
        <dbReference type="Proteomes" id="UP000030764"/>
    </source>
</evidence>
<feature type="region of interest" description="Disordered" evidence="1">
    <location>
        <begin position="67"/>
        <end position="101"/>
    </location>
</feature>
<evidence type="ECO:0000313" key="2">
    <source>
        <dbReference type="EMBL" id="KFD48862.1"/>
    </source>
</evidence>
<evidence type="ECO:0000313" key="3">
    <source>
        <dbReference type="EMBL" id="KFD66241.1"/>
    </source>
</evidence>
<protein>
    <submittedName>
        <fullName evidence="2">Uncharacterized protein</fullName>
    </submittedName>
</protein>
<dbReference type="Proteomes" id="UP000030764">
    <property type="component" value="Unassembled WGS sequence"/>
</dbReference>
<dbReference type="EMBL" id="KL363282">
    <property type="protein sequence ID" value="KFD48862.1"/>
    <property type="molecule type" value="Genomic_DNA"/>
</dbReference>
<dbReference type="Proteomes" id="UP000030758">
    <property type="component" value="Unassembled WGS sequence"/>
</dbReference>
<organism evidence="2 4">
    <name type="scientific">Trichuris suis</name>
    <name type="common">pig whipworm</name>
    <dbReference type="NCBI Taxonomy" id="68888"/>
    <lineage>
        <taxon>Eukaryota</taxon>
        <taxon>Metazoa</taxon>
        <taxon>Ecdysozoa</taxon>
        <taxon>Nematoda</taxon>
        <taxon>Enoplea</taxon>
        <taxon>Dorylaimia</taxon>
        <taxon>Trichinellida</taxon>
        <taxon>Trichuridae</taxon>
        <taxon>Trichuris</taxon>
    </lineage>
</organism>
<feature type="compositionally biased region" description="Polar residues" evidence="1">
    <location>
        <begin position="67"/>
        <end position="83"/>
    </location>
</feature>
<sequence length="101" mass="10915">MVMPLGWAEAFHMVGPRTLEEAVRVAVQAEARAKRRKQKLGTCSLVRQEESESDGSEYSANTAAIQRAQARSVQRSTGVTNVQAAEGRPDKTGTTLPNKCG</sequence>